<name>A0A1Q8QNE7_9FIRM</name>
<keyword evidence="2" id="KW-1185">Reference proteome</keyword>
<sequence>MFEFKTIEIDTIKIYYSPRIKIDDGPAGISIKLRRLFIFKWLELEGAKL</sequence>
<dbReference type="AlphaFoldDB" id="A0A1Q8QNE7"/>
<accession>A0A1Q8QNE7</accession>
<evidence type="ECO:0000313" key="1">
    <source>
        <dbReference type="EMBL" id="OLN28812.1"/>
    </source>
</evidence>
<organism evidence="1 2">
    <name type="scientific">Desulfosporosinus metallidurans</name>
    <dbReference type="NCBI Taxonomy" id="1888891"/>
    <lineage>
        <taxon>Bacteria</taxon>
        <taxon>Bacillati</taxon>
        <taxon>Bacillota</taxon>
        <taxon>Clostridia</taxon>
        <taxon>Eubacteriales</taxon>
        <taxon>Desulfitobacteriaceae</taxon>
        <taxon>Desulfosporosinus</taxon>
    </lineage>
</organism>
<reference evidence="1 2" key="1">
    <citation type="submission" date="2016-09" db="EMBL/GenBank/DDBJ databases">
        <title>Complete genome of Desulfosporosinus sp. OL.</title>
        <authorList>
            <person name="Mardanov A."/>
            <person name="Beletsky A."/>
            <person name="Panova A."/>
            <person name="Karnachuk O."/>
            <person name="Ravin N."/>
        </authorList>
    </citation>
    <scope>NUCLEOTIDE SEQUENCE [LARGE SCALE GENOMIC DNA]</scope>
    <source>
        <strain evidence="1 2">OL</strain>
    </source>
</reference>
<dbReference type="EMBL" id="MLBF01000039">
    <property type="protein sequence ID" value="OLN28812.1"/>
    <property type="molecule type" value="Genomic_DNA"/>
</dbReference>
<comment type="caution">
    <text evidence="1">The sequence shown here is derived from an EMBL/GenBank/DDBJ whole genome shotgun (WGS) entry which is preliminary data.</text>
</comment>
<evidence type="ECO:0000313" key="2">
    <source>
        <dbReference type="Proteomes" id="UP000186102"/>
    </source>
</evidence>
<dbReference type="Proteomes" id="UP000186102">
    <property type="component" value="Unassembled WGS sequence"/>
</dbReference>
<proteinExistence type="predicted"/>
<protein>
    <submittedName>
        <fullName evidence="1">Uncharacterized protein</fullName>
    </submittedName>
</protein>
<gene>
    <name evidence="1" type="ORF">DSOL_3889</name>
</gene>